<evidence type="ECO:0000313" key="1">
    <source>
        <dbReference type="EMBL" id="KAA6371383.1"/>
    </source>
</evidence>
<dbReference type="AlphaFoldDB" id="A0A5J4UM74"/>
<comment type="caution">
    <text evidence="1">The sequence shown here is derived from an EMBL/GenBank/DDBJ whole genome shotgun (WGS) entry which is preliminary data.</text>
</comment>
<dbReference type="Proteomes" id="UP000324800">
    <property type="component" value="Unassembled WGS sequence"/>
</dbReference>
<evidence type="ECO:0000313" key="2">
    <source>
        <dbReference type="Proteomes" id="UP000324800"/>
    </source>
</evidence>
<organism evidence="1 2">
    <name type="scientific">Streblomastix strix</name>
    <dbReference type="NCBI Taxonomy" id="222440"/>
    <lineage>
        <taxon>Eukaryota</taxon>
        <taxon>Metamonada</taxon>
        <taxon>Preaxostyla</taxon>
        <taxon>Oxymonadida</taxon>
        <taxon>Streblomastigidae</taxon>
        <taxon>Streblomastix</taxon>
    </lineage>
</organism>
<proteinExistence type="predicted"/>
<protein>
    <submittedName>
        <fullName evidence="1">Uncharacterized protein</fullName>
    </submittedName>
</protein>
<reference evidence="1 2" key="1">
    <citation type="submission" date="2019-03" db="EMBL/GenBank/DDBJ databases">
        <title>Single cell metagenomics reveals metabolic interactions within the superorganism composed of flagellate Streblomastix strix and complex community of Bacteroidetes bacteria on its surface.</title>
        <authorList>
            <person name="Treitli S.C."/>
            <person name="Kolisko M."/>
            <person name="Husnik F."/>
            <person name="Keeling P."/>
            <person name="Hampl V."/>
        </authorList>
    </citation>
    <scope>NUCLEOTIDE SEQUENCE [LARGE SCALE GENOMIC DNA]</scope>
    <source>
        <strain evidence="1">ST1C</strain>
    </source>
</reference>
<gene>
    <name evidence="1" type="ORF">EZS28_033090</name>
</gene>
<name>A0A5J4UM74_9EUKA</name>
<accession>A0A5J4UM74</accession>
<sequence length="458" mass="52333">MLGGTYVDASQLNLFQKLEIGLENPSQKAMNISRQIPSFMQVLLGQPPNTPAAQHLQQQLVANTQTCEQYYKRQQTDLEPTSILNALCSIKLTQNISDQEWKLELQGTTQQKDIEQLIQQDDHDKTMLSEIFNVIGISDDDNNNCCRKWVGSNAGKLGNDDDGCSAVESQLTFNCLQLVRDDYNRNGSLILQINNIIIESDLPDFELRIAIRNHLVDQREGGLLNQPTKTATCNQSFSIFYSDRHLHDTNQWTIQKILLNITGLLSRRQKRSVFNQLDESATVAAPFNRANIKSPKEIEGGNSDCAAHHAILVSGQISSEISDSSDAIDSRSMRSSPRRGQINDENIVKATSRKCYNNINDNYASFELQYRQFVGKSILYQLRIEQMIANQNWETWRKKRTRLRLVADYLKQNNLNFDTLLGDRPEVEVVNAMAWNKDLEGKNRKQNQFRQIEFNENK</sequence>
<dbReference type="EMBL" id="SNRW01014523">
    <property type="protein sequence ID" value="KAA6371383.1"/>
    <property type="molecule type" value="Genomic_DNA"/>
</dbReference>